<name>A0A2N5V708_9BASI</name>
<sequence length="100" mass="11703">MPELAIKQFRPENPDEAKPKKHTSFSHRVEEVNSGNEGPHAIKNQWLPRRHSERNTQMLKLSGRLWLSRLIETKNGLFVSMMSHSNLSVSYRKQDMYDAK</sequence>
<comment type="caution">
    <text evidence="2">The sequence shown here is derived from an EMBL/GenBank/DDBJ whole genome shotgun (WGS) entry which is preliminary data.</text>
</comment>
<organism evidence="2 3">
    <name type="scientific">Puccinia coronata f. sp. avenae</name>
    <dbReference type="NCBI Taxonomy" id="200324"/>
    <lineage>
        <taxon>Eukaryota</taxon>
        <taxon>Fungi</taxon>
        <taxon>Dikarya</taxon>
        <taxon>Basidiomycota</taxon>
        <taxon>Pucciniomycotina</taxon>
        <taxon>Pucciniomycetes</taxon>
        <taxon>Pucciniales</taxon>
        <taxon>Pucciniaceae</taxon>
        <taxon>Puccinia</taxon>
    </lineage>
</organism>
<accession>A0A2N5V708</accession>
<evidence type="ECO:0000256" key="1">
    <source>
        <dbReference type="SAM" id="MobiDB-lite"/>
    </source>
</evidence>
<reference evidence="2 3" key="1">
    <citation type="submission" date="2017-11" db="EMBL/GenBank/DDBJ databases">
        <title>De novo assembly and phasing of dikaryotic genomes from two isolates of Puccinia coronata f. sp. avenae, the causal agent of oat crown rust.</title>
        <authorList>
            <person name="Miller M.E."/>
            <person name="Zhang Y."/>
            <person name="Omidvar V."/>
            <person name="Sperschneider J."/>
            <person name="Schwessinger B."/>
            <person name="Raley C."/>
            <person name="Palmer J.M."/>
            <person name="Garnica D."/>
            <person name="Upadhyaya N."/>
            <person name="Rathjen J."/>
            <person name="Taylor J.M."/>
            <person name="Park R.F."/>
            <person name="Dodds P.N."/>
            <person name="Hirsch C.D."/>
            <person name="Kianian S.F."/>
            <person name="Figueroa M."/>
        </authorList>
    </citation>
    <scope>NUCLEOTIDE SEQUENCE [LARGE SCALE GENOMIC DNA]</scope>
    <source>
        <strain evidence="2">12SD80</strain>
    </source>
</reference>
<dbReference type="Proteomes" id="UP000235392">
    <property type="component" value="Unassembled WGS sequence"/>
</dbReference>
<evidence type="ECO:0000313" key="3">
    <source>
        <dbReference type="Proteomes" id="UP000235392"/>
    </source>
</evidence>
<proteinExistence type="predicted"/>
<evidence type="ECO:0000313" key="2">
    <source>
        <dbReference type="EMBL" id="PLW45789.1"/>
    </source>
</evidence>
<dbReference type="EMBL" id="PGCI01000045">
    <property type="protein sequence ID" value="PLW45789.1"/>
    <property type="molecule type" value="Genomic_DNA"/>
</dbReference>
<feature type="region of interest" description="Disordered" evidence="1">
    <location>
        <begin position="1"/>
        <end position="24"/>
    </location>
</feature>
<dbReference type="AlphaFoldDB" id="A0A2N5V708"/>
<feature type="compositionally biased region" description="Basic and acidic residues" evidence="1">
    <location>
        <begin position="9"/>
        <end position="18"/>
    </location>
</feature>
<protein>
    <submittedName>
        <fullName evidence="2">Uncharacterized protein</fullName>
    </submittedName>
</protein>
<gene>
    <name evidence="2" type="ORF">PCASD_04774</name>
</gene>